<keyword evidence="2" id="KW-0732">Signal</keyword>
<dbReference type="PANTHER" id="PTHR23301:SF0">
    <property type="entry name" value="CHITIN-BINDING TYPE-2 DOMAIN-CONTAINING PROTEIN-RELATED"/>
    <property type="match status" value="1"/>
</dbReference>
<dbReference type="Gene3D" id="3.30.70.960">
    <property type="entry name" value="SEA domain"/>
    <property type="match status" value="2"/>
</dbReference>
<dbReference type="InterPro" id="IPR013783">
    <property type="entry name" value="Ig-like_fold"/>
</dbReference>
<feature type="compositionally biased region" description="Low complexity" evidence="6">
    <location>
        <begin position="911"/>
        <end position="1050"/>
    </location>
</feature>
<feature type="region of interest" description="Disordered" evidence="6">
    <location>
        <begin position="1"/>
        <end position="104"/>
    </location>
</feature>
<dbReference type="InterPro" id="IPR036364">
    <property type="entry name" value="SEA_dom_sf"/>
</dbReference>
<feature type="domain" description="SEA" evidence="8">
    <location>
        <begin position="721"/>
        <end position="844"/>
    </location>
</feature>
<evidence type="ECO:0000256" key="4">
    <source>
        <dbReference type="ARBA" id="ARBA00023157"/>
    </source>
</evidence>
<evidence type="ECO:0000256" key="1">
    <source>
        <dbReference type="ARBA" id="ARBA00022669"/>
    </source>
</evidence>
<keyword evidence="3" id="KW-0677">Repeat</keyword>
<feature type="domain" description="Chitin-binding type-2" evidence="10">
    <location>
        <begin position="2659"/>
        <end position="2719"/>
    </location>
</feature>
<feature type="domain" description="Chitin-binding type-2" evidence="10">
    <location>
        <begin position="2091"/>
        <end position="2151"/>
    </location>
</feature>
<feature type="compositionally biased region" description="Basic and acidic residues" evidence="6">
    <location>
        <begin position="7"/>
        <end position="27"/>
    </location>
</feature>
<dbReference type="GeneID" id="111099592"/>
<evidence type="ECO:0000259" key="8">
    <source>
        <dbReference type="PROSITE" id="PS50024"/>
    </source>
</evidence>
<feature type="compositionally biased region" description="Polar residues" evidence="6">
    <location>
        <begin position="141"/>
        <end position="156"/>
    </location>
</feature>
<dbReference type="SMART" id="SM00200">
    <property type="entry name" value="SEA"/>
    <property type="match status" value="2"/>
</dbReference>
<dbReference type="InterPro" id="IPR003599">
    <property type="entry name" value="Ig_sub"/>
</dbReference>
<feature type="compositionally biased region" description="Basic and acidic residues" evidence="6">
    <location>
        <begin position="161"/>
        <end position="172"/>
    </location>
</feature>
<evidence type="ECO:0000256" key="2">
    <source>
        <dbReference type="ARBA" id="ARBA00022729"/>
    </source>
</evidence>
<feature type="compositionally biased region" description="Polar residues" evidence="6">
    <location>
        <begin position="213"/>
        <end position="229"/>
    </location>
</feature>
<dbReference type="InterPro" id="IPR036508">
    <property type="entry name" value="Chitin-bd_dom_sf"/>
</dbReference>
<evidence type="ECO:0000313" key="11">
    <source>
        <dbReference type="Proteomes" id="UP000694844"/>
    </source>
</evidence>
<evidence type="ECO:0000256" key="7">
    <source>
        <dbReference type="SAM" id="Phobius"/>
    </source>
</evidence>
<dbReference type="PROSITE" id="PS50024">
    <property type="entry name" value="SEA"/>
    <property type="match status" value="2"/>
</dbReference>
<dbReference type="SUPFAM" id="SSF57625">
    <property type="entry name" value="Invertebrate chitin-binding proteins"/>
    <property type="match status" value="2"/>
</dbReference>
<dbReference type="RefSeq" id="XP_022286631.1">
    <property type="nucleotide sequence ID" value="XM_022430923.1"/>
</dbReference>
<organism evidence="11 12">
    <name type="scientific">Crassostrea virginica</name>
    <name type="common">Eastern oyster</name>
    <dbReference type="NCBI Taxonomy" id="6565"/>
    <lineage>
        <taxon>Eukaryota</taxon>
        <taxon>Metazoa</taxon>
        <taxon>Spiralia</taxon>
        <taxon>Lophotrochozoa</taxon>
        <taxon>Mollusca</taxon>
        <taxon>Bivalvia</taxon>
        <taxon>Autobranchia</taxon>
        <taxon>Pteriomorphia</taxon>
        <taxon>Ostreida</taxon>
        <taxon>Ostreoidea</taxon>
        <taxon>Ostreidae</taxon>
        <taxon>Crassostrea</taxon>
    </lineage>
</organism>
<evidence type="ECO:0000259" key="9">
    <source>
        <dbReference type="PROSITE" id="PS50835"/>
    </source>
</evidence>
<feature type="region of interest" description="Disordered" evidence="6">
    <location>
        <begin position="141"/>
        <end position="175"/>
    </location>
</feature>
<keyword evidence="4" id="KW-1015">Disulfide bond</keyword>
<keyword evidence="11" id="KW-1185">Reference proteome</keyword>
<feature type="domain" description="Ig-like" evidence="9">
    <location>
        <begin position="2419"/>
        <end position="2510"/>
    </location>
</feature>
<feature type="compositionally biased region" description="Polar residues" evidence="6">
    <location>
        <begin position="894"/>
        <end position="907"/>
    </location>
</feature>
<evidence type="ECO:0000256" key="5">
    <source>
        <dbReference type="ARBA" id="ARBA00023180"/>
    </source>
</evidence>
<feature type="region of interest" description="Disordered" evidence="6">
    <location>
        <begin position="860"/>
        <end position="1050"/>
    </location>
</feature>
<dbReference type="PANTHER" id="PTHR23301">
    <property type="entry name" value="CHITIN BINDING PERITROPHIN-A"/>
    <property type="match status" value="1"/>
</dbReference>
<name>A0A8B8A580_CRAVI</name>
<evidence type="ECO:0000259" key="10">
    <source>
        <dbReference type="PROSITE" id="PS50940"/>
    </source>
</evidence>
<dbReference type="SMART" id="SM00409">
    <property type="entry name" value="IG"/>
    <property type="match status" value="4"/>
</dbReference>
<dbReference type="PROSITE" id="PS50835">
    <property type="entry name" value="IG_LIKE"/>
    <property type="match status" value="1"/>
</dbReference>
<dbReference type="InterPro" id="IPR002557">
    <property type="entry name" value="Chitin-bd_dom"/>
</dbReference>
<feature type="domain" description="SEA" evidence="8">
    <location>
        <begin position="282"/>
        <end position="404"/>
    </location>
</feature>
<feature type="compositionally biased region" description="Low complexity" evidence="6">
    <location>
        <begin position="860"/>
        <end position="893"/>
    </location>
</feature>
<dbReference type="SMART" id="SM00494">
    <property type="entry name" value="ChtBD2"/>
    <property type="match status" value="3"/>
</dbReference>
<dbReference type="OrthoDB" id="6203684at2759"/>
<keyword evidence="7" id="KW-1133">Transmembrane helix</keyword>
<dbReference type="InterPro" id="IPR000082">
    <property type="entry name" value="SEA_dom"/>
</dbReference>
<dbReference type="Proteomes" id="UP000694844">
    <property type="component" value="Chromosome 6"/>
</dbReference>
<feature type="transmembrane region" description="Helical" evidence="7">
    <location>
        <begin position="251"/>
        <end position="274"/>
    </location>
</feature>
<dbReference type="GO" id="GO:0008061">
    <property type="term" value="F:chitin binding"/>
    <property type="evidence" value="ECO:0007669"/>
    <property type="project" value="UniProtKB-KW"/>
</dbReference>
<evidence type="ECO:0000313" key="12">
    <source>
        <dbReference type="RefSeq" id="XP_022286631.1"/>
    </source>
</evidence>
<dbReference type="InterPro" id="IPR051940">
    <property type="entry name" value="Chitin_bind-dev_reg"/>
</dbReference>
<dbReference type="Pfam" id="PF01390">
    <property type="entry name" value="SEA"/>
    <property type="match status" value="2"/>
</dbReference>
<feature type="compositionally biased region" description="Basic and acidic residues" evidence="6">
    <location>
        <begin position="65"/>
        <end position="74"/>
    </location>
</feature>
<keyword evidence="7" id="KW-0472">Membrane</keyword>
<reference evidence="12" key="1">
    <citation type="submission" date="2025-08" db="UniProtKB">
        <authorList>
            <consortium name="RefSeq"/>
        </authorList>
    </citation>
    <scope>IDENTIFICATION</scope>
    <source>
        <tissue evidence="12">Whole sample</tissue>
    </source>
</reference>
<protein>
    <submittedName>
        <fullName evidence="12">Uncharacterized protein LOC111099592 isoform X2</fullName>
    </submittedName>
</protein>
<dbReference type="InterPro" id="IPR007110">
    <property type="entry name" value="Ig-like_dom"/>
</dbReference>
<keyword evidence="7" id="KW-0812">Transmembrane</keyword>
<feature type="region of interest" description="Disordered" evidence="6">
    <location>
        <begin position="420"/>
        <end position="720"/>
    </location>
</feature>
<feature type="region of interest" description="Disordered" evidence="6">
    <location>
        <begin position="213"/>
        <end position="244"/>
    </location>
</feature>
<sequence>MYSQGRSFRDTSNDYNRNSDRGVDQNHRSRQRLGDSFVEESTYLKKSAKQRQEIEPSSRYSESTVPKRFDESDSTRVPGRLGETDYSASRRSPMADPRWDDGSARQSLGYSNVVRNGHGNGYPLRQLGSTQQNGNLNVSTNQHSSNRLFNNYNSSVGYGDPYRENEESDRGSEMGSEYSLGNYKYQPWMDKIAGDTFKKGYFDRVSFRPTLHHNSQTPLSSSRQFQQPEDLNPVLPGNPGAEEDKRRCAPWTVLCIVAGVILIGCVAGVVAYFVTREGGDPPVKYYVVSSELKLDQEFSPNLSDSTSEEFKNLSEKFCGAIKEALQKNTTEYGDQYKSCEVTEFKNGSIIVVYRLYYVFTVVAITKEKVHQDLNNSLTSVDSDRSQLSDLTILTASVSFTVEVEIFETDPIVTTTTTTTTMAPTSTLPMTTTTPTPTESTTTETITELESTTEVPTTMSPESSSGGPTTSPPDDTTTVETTTADTPPSSSTTPPVVTSTGSPTEETTTSTESTTVTPAVSTTESTTPIPTESTTLTPTLSSTESTTTSSTESTTGSPTESTTSSPTVSSTESTTTTPSVSATESTTSSPTVSATESTTSSPTVSSTESTTTTPTVSSTESTTSSPTVSSTESTTTTPTVSATESTTSSPTVSSTESTTSSPTVSATESTTSSPTVSSTESTTTTPTVSSTESTTSSPTVSSTESTTTTPTVSATESTTSSNEHKYYVVSSVLKLDQEFSPSLSDSKSEEFKNLSEKFCGVIKEALQKNTTEYGDQYKSCEVTEFKNGSIIVVYRLYYVFTVVAITKEKVHQDLNNSLTSVDSDRSQLSDLTILTASVSFTVEVEIFETDPIVTTTTTTTTMAPTSTLPMTTTTPTTTESTTTETITELESTTEVPTTMSPESSSGGPITSPPDDTTTVETTTGSPTEETTTSTESTTVTPAVSTTESTTPIPTESTTLTPTLSSTESTTTSSTESTTGSPTESTTSSPTVSSTESTTTTPTVSSTESTTSSPTVSSTESTTTTPTVSSTESTTTTPTVSSTESTTVTPTVSSTEITATKFTADVMVYPVKAIIGEVTTADTCAISPDGDWTQANVTVTSGGTSYVLGKFKPNEQFERPDSLERFNVSMSKSDNKIVASLILNLTAPTRDVCSWDGSYTISCSILMNDTTQTKASNGTEIFLTAPVSEVSIDSVTNYKEGDRMTFNCSSKVDPDYSFVSVELSKASTVFTTIPGPTPGTNRTSDCSVDFSWVAGPPNPLTINENDAIVRCVVYNKLLNITKTAEKRLNVSAADVAFTQYSYKSLTDAFIEIPCIARSSSQVLQDLEIIRDGIPIASMNRSVNDSRYSVRSEAYDGDVRLILSISSVKCQDQGTYHCKMYKTDNTSLVSPAMSFTVEGSKPTLALHPDIYEPFARLGLNHVCSADHVGDELNDNYIEVQITRPGNRNPFRYSSKTPDSEKMLDPKNNITYINITGTTAQFLLLSNVKSSSNSSCNFRETITFLLDLNMEFDNGTIKCVLKDNQEEFSSVESRIAVIPGNYCEGYNDQAYRKHPSGDCNDYVDCNLIDGKMYAVGNNCPAGHCFRFDLSYCVSCDSSFTCEELTTPGPTIATTTLPPGIKYVSCNDSSYSVGTTAVITCIVLDTTFQSLNITFLPAHAPRNEKLIGEILPDGTVKSWDSSSVVLATNFATSPGTLSMTIQRVECSLKGQFEIMSLGTNSSFAPSLERFEFDVLGNLTDFELHTSSIFQEGTLIEFNCTATLDESHAKMKGFYKKQSDSSFIEIEGSTTVIEKNLSHCVADVIWKPANSFTADASFNDAQLRCKMSDWPLDDKTKQITVNNADVAFETYKIESEIGSRVSVKCLTRNVNSLRFIRILKVNITANTSNTMGNISFPSTTFSQSGMTVSYTSDSLTLTISTLDCKDEGYYTCVVGKQDNSEVQAPAMLHLQPQNLPRLTLVNLALNPDIKENGYDEGNVHYCSGDTGYPVGLGYLSLMFTNPTTNVSYVYDEKTVTEAMKTPISTSLFKVTLASGLSIFIKDDTEPSVVNCTGTKQIKFLIKATRDWNKAKLRCSVKNSSGEITSTAVEEDIYVIPNSICDNTNGSDTYLHHEKVDGCKYYVRCYNNKPTGQTCSGVLCFDPLNPPCNWCRDVACESEKNSTTTDSVTEPETTTFPLTTQTTPVTTQATQYVSCNDSSHSVGTTAVITCIVLDTTFQSLNITFLPAHAPRNEKLIGEILADGTVKSQDSASVVLMTNFATSPRTISMTIQRVECSLEGQFKIMSVGTNSSFAPSLERFEFDVLGNLTDFELHTSSIFQEGTLIEFNCTATLDESHAKIKGYYKKQSDSSFIEIEGSTTVIEKNLSHCLTDVIWKPASSFTADASFNDAQLRCKISDWPLDEKIKQITVNNADVAFETYKIESEIGSRVSVKCLTRNVNSLRFIRIQKVNITANTSNTVGNISYPSTTYSQSGMTVSYTSDSLTLTISTLDCMDEGYYTCVVGKQDNSEVQAPARLQIQPTVLPKHKLVDLTLNPDIRENRYFVGNFHYCKGDIGYPDGLAYLSMKFTNPTTNATYVYDEKSVTDAMKTPLASPLKYKVNLASGLSIAIAEDKDPSGSNCSGTNEIRFLIQATTDWNKAKLRCSVKNSSGEITATAAEEEVYVIADSVCDAKNETDFYVPHEKMDGCRSYIRCIHGVPVGLICNNNLCWNHNKDYCDFCYAVTCESEMNPTTQEPETSTAPPVTTNPAFQCPLLSCTSVPVYKMETANFSCDINSTATYQNITVAKNGQSLMTIYSNGTTAYHSNELNKYEGLVSSSFLFTIKNASCSDRADYTFTAEVENLGSCFKTASLDLKVKPEKPELKIDKSWTNGTKMGTHVCTGNTGHPPGTLSLEVKDGESEVYRNYTPSIITKSATFENCTNNEKLSFSIDFATEHLQGDYIRCVSNNRETLSTSESPFYSQEVLINPLPEDACYVNGDFPYPGECRQYLQCANNITYPRNCVTPLCFDASVRHCGFNCTFCTT</sequence>
<dbReference type="Gene3D" id="2.60.40.10">
    <property type="entry name" value="Immunoglobulins"/>
    <property type="match status" value="2"/>
</dbReference>
<accession>A0A8B8A580</accession>
<evidence type="ECO:0000256" key="3">
    <source>
        <dbReference type="ARBA" id="ARBA00022737"/>
    </source>
</evidence>
<proteinExistence type="predicted"/>
<dbReference type="PROSITE" id="PS50940">
    <property type="entry name" value="CHIT_BIND_II"/>
    <property type="match status" value="2"/>
</dbReference>
<keyword evidence="1" id="KW-0147">Chitin-binding</keyword>
<gene>
    <name evidence="12" type="primary">LOC111099592</name>
</gene>
<dbReference type="SUPFAM" id="SSF82671">
    <property type="entry name" value="SEA domain"/>
    <property type="match status" value="2"/>
</dbReference>
<evidence type="ECO:0000256" key="6">
    <source>
        <dbReference type="SAM" id="MobiDB-lite"/>
    </source>
</evidence>
<dbReference type="GO" id="GO:0005576">
    <property type="term" value="C:extracellular region"/>
    <property type="evidence" value="ECO:0007669"/>
    <property type="project" value="InterPro"/>
</dbReference>
<keyword evidence="5" id="KW-0325">Glycoprotein</keyword>